<evidence type="ECO:0000313" key="3">
    <source>
        <dbReference type="Proteomes" id="UP000515490"/>
    </source>
</evidence>
<reference evidence="2 3" key="1">
    <citation type="submission" date="2020-06" db="EMBL/GenBank/DDBJ databases">
        <title>Metabacillus dokdonensis sp. nov., isolated from the rhizosphere of Elymus tsukushiensis, a plant native to the Dokdo Islands, Republic of Korea.</title>
        <authorList>
            <person name="Lee S.Y."/>
            <person name="Hwang Y.J."/>
            <person name="Son J.S."/>
            <person name="Ghim S.Y."/>
        </authorList>
    </citation>
    <scope>NUCLEOTIDE SEQUENCE [LARGE SCALE GENOMIC DNA]</scope>
    <source>
        <strain evidence="2 3">KUDC1714</strain>
    </source>
</reference>
<dbReference type="Proteomes" id="UP000515490">
    <property type="component" value="Chromosome"/>
</dbReference>
<feature type="transmembrane region" description="Helical" evidence="1">
    <location>
        <begin position="101"/>
        <end position="119"/>
    </location>
</feature>
<keyword evidence="3" id="KW-1185">Reference proteome</keyword>
<keyword evidence="1" id="KW-0812">Transmembrane</keyword>
<evidence type="ECO:0000256" key="1">
    <source>
        <dbReference type="SAM" id="Phobius"/>
    </source>
</evidence>
<feature type="transmembrane region" description="Helical" evidence="1">
    <location>
        <begin position="131"/>
        <end position="152"/>
    </location>
</feature>
<sequence>MEGHLMNKFEKNTLRFLLLFSIVSFLNLMRKPPVKDWMLIFLFKGYLSSILDKLVVRKGYVSYPVKLFKSFDISFIFDYLLYPIACVYFNQATKSSNLFGILIKSLFFSVPMALIEYFFETRTSLIRFKKGWTSFTSFYSLTITFLISRTFIAIIRKLSNKPVQENS</sequence>
<accession>A0ABX6S7J4</accession>
<proteinExistence type="predicted"/>
<organism evidence="2 3">
    <name type="scientific">Metabacillus elymi</name>
    <dbReference type="NCBI Taxonomy" id="2745198"/>
    <lineage>
        <taxon>Bacteria</taxon>
        <taxon>Bacillati</taxon>
        <taxon>Bacillota</taxon>
        <taxon>Bacilli</taxon>
        <taxon>Bacillales</taxon>
        <taxon>Bacillaceae</taxon>
        <taxon>Metabacillus</taxon>
    </lineage>
</organism>
<gene>
    <name evidence="2" type="ORF">HUW50_22925</name>
</gene>
<evidence type="ECO:0000313" key="2">
    <source>
        <dbReference type="EMBL" id="QNF30074.1"/>
    </source>
</evidence>
<dbReference type="EMBL" id="CP055263">
    <property type="protein sequence ID" value="QNF30074.1"/>
    <property type="molecule type" value="Genomic_DNA"/>
</dbReference>
<name>A0ABX6S7J4_9BACI</name>
<dbReference type="InterPro" id="IPR048147">
    <property type="entry name" value="CBO0543-like"/>
</dbReference>
<keyword evidence="1" id="KW-1133">Transmembrane helix</keyword>
<protein>
    <submittedName>
        <fullName evidence="2">Uncharacterized protein</fullName>
    </submittedName>
</protein>
<feature type="transmembrane region" description="Helical" evidence="1">
    <location>
        <begin position="71"/>
        <end position="89"/>
    </location>
</feature>
<keyword evidence="1" id="KW-0472">Membrane</keyword>
<feature type="transmembrane region" description="Helical" evidence="1">
    <location>
        <begin position="12"/>
        <end position="29"/>
    </location>
</feature>
<dbReference type="NCBIfam" id="NF041644">
    <property type="entry name" value="CBO0543_fam"/>
    <property type="match status" value="1"/>
</dbReference>